<evidence type="ECO:0000313" key="2">
    <source>
        <dbReference type="EMBL" id="VFR49792.1"/>
    </source>
</evidence>
<dbReference type="InterPro" id="IPR027417">
    <property type="entry name" value="P-loop_NTPase"/>
</dbReference>
<accession>A0A484RH04</accession>
<dbReference type="EMBL" id="CAADIG010000025">
    <property type="protein sequence ID" value="VFR49792.1"/>
    <property type="molecule type" value="Genomic_DNA"/>
</dbReference>
<name>A0A484RH04_9ZZZZ</name>
<sequence>MIKGIVIQGYKSFHPTSPVNIALETTTQKPVFFYGLNGAGKTAIGEVIHGHSLGGGGFPACRIETTLGGPFRYLVYNHHFVQSVIGEAEGMPGIFTIGELDTDTQKQIEEHERSLQEVRSLRENTQRDIGRINGELETALNDAKDSVWVTYKAHDKGVFDNFLTGYGRGAQKFFDDLRKHETPDDETLEGLDSLAKRLADISGDETSKSTHHLALGAFRAIEQDAIWQERIEVSGESRLAPLVEKLGNGDWVSKGRAFAHEDQCPFCQQGLPHGFLDDLAKLLDGDRQQKIDLIDARIIAYEAAIQKLQPAVEIALSEPLSEETDLKATWEATHALLKANVATMRLKQATPSEPVEIALIDMQPLQVSLSTLNSRIGTFNQRIQNKAAERTSIRAAFWKYMCRDRIEVYRAYDARIAPLKQQLEETRAADNNAGTLEAGHIGSLTELRKKQEGVDASVAAINERLKGLGIDSFSIARKPGEGSLYCLERPAHGESSAQSLSEGEKTLISFLYFVELLKGSKEQGAAVDIGKTIVVIDDPISSLSHNFVYDIASMICHELIKPPGGQKVRQVIVLTHNLFFLHELVYQIAGSKLAKAGEKCQLLRVVKSKHSRVVPMDARDFANDYDALWHVMQDAKEGSARIQVVPNTMRCILENFFAFTGNTKQFEEILNKLSLEDGAFRPLERFLNRGSHRDETNIAHIDWGQFDIAYYLGKLEAVFKAAGHPDHYRLKMGLPEAG</sequence>
<reference evidence="2" key="1">
    <citation type="submission" date="2019-03" db="EMBL/GenBank/DDBJ databases">
        <authorList>
            <person name="Danneels B."/>
        </authorList>
    </citation>
    <scope>NUCLEOTIDE SEQUENCE</scope>
</reference>
<dbReference type="AlphaFoldDB" id="A0A484RH04"/>
<dbReference type="Pfam" id="PF13166">
    <property type="entry name" value="AAA_13"/>
    <property type="match status" value="1"/>
</dbReference>
<dbReference type="InterPro" id="IPR026866">
    <property type="entry name" value="CR006_AAA"/>
</dbReference>
<evidence type="ECO:0000259" key="1">
    <source>
        <dbReference type="Pfam" id="PF13166"/>
    </source>
</evidence>
<dbReference type="Gene3D" id="3.40.50.300">
    <property type="entry name" value="P-loop containing nucleotide triphosphate hydrolases"/>
    <property type="match status" value="1"/>
</dbReference>
<evidence type="ECO:0000313" key="3">
    <source>
        <dbReference type="EMBL" id="VFR60191.1"/>
    </source>
</evidence>
<dbReference type="EMBL" id="CAADID010000007">
    <property type="protein sequence ID" value="VFR60191.1"/>
    <property type="molecule type" value="Genomic_DNA"/>
</dbReference>
<dbReference type="SUPFAM" id="SSF52540">
    <property type="entry name" value="P-loop containing nucleoside triphosphate hydrolases"/>
    <property type="match status" value="1"/>
</dbReference>
<gene>
    <name evidence="2" type="ORF">ANT2_2663</name>
    <name evidence="3" type="ORF">ANT3_2665</name>
</gene>
<proteinExistence type="predicted"/>
<organism evidence="2">
    <name type="scientific">plant metagenome</name>
    <dbReference type="NCBI Taxonomy" id="1297885"/>
    <lineage>
        <taxon>unclassified sequences</taxon>
        <taxon>metagenomes</taxon>
        <taxon>organismal metagenomes</taxon>
    </lineage>
</organism>
<feature type="domain" description="Protein CR006 P-loop" evidence="1">
    <location>
        <begin position="32"/>
        <end position="719"/>
    </location>
</feature>
<protein>
    <submittedName>
        <fullName evidence="2">ATPase involved in DNA repair</fullName>
    </submittedName>
</protein>